<dbReference type="PANTHER" id="PTHR30204:SF69">
    <property type="entry name" value="MERR-FAMILY TRANSCRIPTIONAL REGULATOR"/>
    <property type="match status" value="1"/>
</dbReference>
<evidence type="ECO:0000256" key="4">
    <source>
        <dbReference type="ARBA" id="ARBA00023163"/>
    </source>
</evidence>
<dbReference type="SUPFAM" id="SSF52540">
    <property type="entry name" value="P-loop containing nucleoside triphosphate hydrolases"/>
    <property type="match status" value="1"/>
</dbReference>
<protein>
    <submittedName>
        <fullName evidence="6">MerR family transcriptional regulator</fullName>
    </submittedName>
</protein>
<keyword evidence="1" id="KW-0678">Repressor</keyword>
<evidence type="ECO:0000313" key="7">
    <source>
        <dbReference type="Proteomes" id="UP001555786"/>
    </source>
</evidence>
<dbReference type="PANTHER" id="PTHR30204">
    <property type="entry name" value="REDOX-CYCLING DRUG-SENSING TRANSCRIPTIONAL ACTIVATOR SOXR"/>
    <property type="match status" value="1"/>
</dbReference>
<keyword evidence="2" id="KW-0805">Transcription regulation</keyword>
<dbReference type="Pfam" id="PF13411">
    <property type="entry name" value="MerR_1"/>
    <property type="match status" value="1"/>
</dbReference>
<evidence type="ECO:0000313" key="6">
    <source>
        <dbReference type="EMBL" id="MEW9304168.1"/>
    </source>
</evidence>
<dbReference type="PROSITE" id="PS00552">
    <property type="entry name" value="HTH_MERR_1"/>
    <property type="match status" value="1"/>
</dbReference>
<dbReference type="InterPro" id="IPR000551">
    <property type="entry name" value="MerR-type_HTH_dom"/>
</dbReference>
<dbReference type="InterPro" id="IPR047057">
    <property type="entry name" value="MerR_fam"/>
</dbReference>
<reference evidence="6 7" key="1">
    <citation type="submission" date="2024-07" db="EMBL/GenBank/DDBJ databases">
        <title>Description of Labrys sedimenti sp. nov., isolated from a diclofenac-degrading enrichment culture.</title>
        <authorList>
            <person name="Tancsics A."/>
            <person name="Csepanyi A."/>
        </authorList>
    </citation>
    <scope>NUCLEOTIDE SEQUENCE [LARGE SCALE GENOMIC DNA]</scope>
    <source>
        <strain evidence="6 7">LMG 23578</strain>
    </source>
</reference>
<dbReference type="Gene3D" id="3.40.50.300">
    <property type="entry name" value="P-loop containing nucleotide triphosphate hydrolases"/>
    <property type="match status" value="1"/>
</dbReference>
<dbReference type="EMBL" id="JBFNQD010000001">
    <property type="protein sequence ID" value="MEW9304168.1"/>
    <property type="molecule type" value="Genomic_DNA"/>
</dbReference>
<dbReference type="RefSeq" id="WP_367622647.1">
    <property type="nucleotide sequence ID" value="NZ_JBFNQD010000001.1"/>
</dbReference>
<gene>
    <name evidence="6" type="ORF">ABXS05_01360</name>
</gene>
<name>A0ABV3PF88_9HYPH</name>
<dbReference type="InterPro" id="IPR027417">
    <property type="entry name" value="P-loop_NTPase"/>
</dbReference>
<dbReference type="CDD" id="cd00592">
    <property type="entry name" value="HTH_MerR-like"/>
    <property type="match status" value="1"/>
</dbReference>
<accession>A0ABV3PF88</accession>
<evidence type="ECO:0000256" key="2">
    <source>
        <dbReference type="ARBA" id="ARBA00023015"/>
    </source>
</evidence>
<dbReference type="Gene3D" id="1.10.1660.10">
    <property type="match status" value="1"/>
</dbReference>
<dbReference type="PROSITE" id="PS50937">
    <property type="entry name" value="HTH_MERR_2"/>
    <property type="match status" value="1"/>
</dbReference>
<keyword evidence="4" id="KW-0804">Transcription</keyword>
<keyword evidence="3" id="KW-0238">DNA-binding</keyword>
<dbReference type="PRINTS" id="PR00040">
    <property type="entry name" value="HTHMERR"/>
</dbReference>
<organism evidence="6 7">
    <name type="scientific">Labrys neptuniae</name>
    <dbReference type="NCBI Taxonomy" id="376174"/>
    <lineage>
        <taxon>Bacteria</taxon>
        <taxon>Pseudomonadati</taxon>
        <taxon>Pseudomonadota</taxon>
        <taxon>Alphaproteobacteria</taxon>
        <taxon>Hyphomicrobiales</taxon>
        <taxon>Xanthobacteraceae</taxon>
        <taxon>Labrys</taxon>
    </lineage>
</organism>
<sequence length="348" mass="36673">MPASARFLSPSEAARRLGVSTKALRLYEDKGLLAPPRSAAGWRVYGPGEIDKAREIAALRRLGFSLAEIARVLKGDSRERVAMLAAHQTAIKDRLKGLAATAMTLQALQSGHANTPALVAGDLMPHSSSGREPAIAFDLPWPWGGERFAIQDIKLLTYIIGPLGSGKTRLALRLAETLPNAAFLGLERVSDTAALRKGLAADPALRDRVEPILAQLAHHGAGMSDALTALAIGLAEEGPAFLVIDMIEQGLDEPTQHAVSAYLRARPPGTSPLFVLTRSHAILDLATAGEEEAIILCPANHSPPSLVAPFPGFPGYEAVASCLASPTVRARTEGVIAWRPGASGRSPA</sequence>
<dbReference type="SMART" id="SM00422">
    <property type="entry name" value="HTH_MERR"/>
    <property type="match status" value="1"/>
</dbReference>
<keyword evidence="7" id="KW-1185">Reference proteome</keyword>
<dbReference type="InterPro" id="IPR009061">
    <property type="entry name" value="DNA-bd_dom_put_sf"/>
</dbReference>
<comment type="caution">
    <text evidence="6">The sequence shown here is derived from an EMBL/GenBank/DDBJ whole genome shotgun (WGS) entry which is preliminary data.</text>
</comment>
<dbReference type="SUPFAM" id="SSF46955">
    <property type="entry name" value="Putative DNA-binding domain"/>
    <property type="match status" value="1"/>
</dbReference>
<evidence type="ECO:0000259" key="5">
    <source>
        <dbReference type="PROSITE" id="PS50937"/>
    </source>
</evidence>
<proteinExistence type="predicted"/>
<evidence type="ECO:0000256" key="3">
    <source>
        <dbReference type="ARBA" id="ARBA00023125"/>
    </source>
</evidence>
<feature type="domain" description="HTH merR-type" evidence="5">
    <location>
        <begin position="7"/>
        <end position="75"/>
    </location>
</feature>
<dbReference type="Proteomes" id="UP001555786">
    <property type="component" value="Unassembled WGS sequence"/>
</dbReference>
<evidence type="ECO:0000256" key="1">
    <source>
        <dbReference type="ARBA" id="ARBA00022491"/>
    </source>
</evidence>